<evidence type="ECO:0000313" key="2">
    <source>
        <dbReference type="Proteomes" id="UP001055072"/>
    </source>
</evidence>
<dbReference type="Proteomes" id="UP001055072">
    <property type="component" value="Unassembled WGS sequence"/>
</dbReference>
<evidence type="ECO:0000313" key="1">
    <source>
        <dbReference type="EMBL" id="KAI0094205.1"/>
    </source>
</evidence>
<dbReference type="EMBL" id="MU274900">
    <property type="protein sequence ID" value="KAI0094205.1"/>
    <property type="molecule type" value="Genomic_DNA"/>
</dbReference>
<organism evidence="1 2">
    <name type="scientific">Irpex rosettiformis</name>
    <dbReference type="NCBI Taxonomy" id="378272"/>
    <lineage>
        <taxon>Eukaryota</taxon>
        <taxon>Fungi</taxon>
        <taxon>Dikarya</taxon>
        <taxon>Basidiomycota</taxon>
        <taxon>Agaricomycotina</taxon>
        <taxon>Agaricomycetes</taxon>
        <taxon>Polyporales</taxon>
        <taxon>Irpicaceae</taxon>
        <taxon>Irpex</taxon>
    </lineage>
</organism>
<sequence>MTIRLLDHPQRAVCRARRQSTQFLLLAVPFQLFATTRLFSHLPRAPTCIARRLETPFLLLSTPYLLSSRLRTSVYHARRRGHSLVLLATLLILLMMTRLLDHQQTPVWRARRQRPLLLLRAMPFKLQFLTTTRSLDRPQAKICRVRRPNTPLLLLPTPHLLPSRLRSPVYHARRRGHSLVLQAIPFEI</sequence>
<protein>
    <submittedName>
        <fullName evidence="1">Uncharacterized protein</fullName>
    </submittedName>
</protein>
<name>A0ACB8UIS3_9APHY</name>
<accession>A0ACB8UIS3</accession>
<reference evidence="1" key="1">
    <citation type="journal article" date="2021" name="Environ. Microbiol.">
        <title>Gene family expansions and transcriptome signatures uncover fungal adaptations to wood decay.</title>
        <authorList>
            <person name="Hage H."/>
            <person name="Miyauchi S."/>
            <person name="Viragh M."/>
            <person name="Drula E."/>
            <person name="Min B."/>
            <person name="Chaduli D."/>
            <person name="Navarro D."/>
            <person name="Favel A."/>
            <person name="Norest M."/>
            <person name="Lesage-Meessen L."/>
            <person name="Balint B."/>
            <person name="Merenyi Z."/>
            <person name="de Eugenio L."/>
            <person name="Morin E."/>
            <person name="Martinez A.T."/>
            <person name="Baldrian P."/>
            <person name="Stursova M."/>
            <person name="Martinez M.J."/>
            <person name="Novotny C."/>
            <person name="Magnuson J.K."/>
            <person name="Spatafora J.W."/>
            <person name="Maurice S."/>
            <person name="Pangilinan J."/>
            <person name="Andreopoulos W."/>
            <person name="LaButti K."/>
            <person name="Hundley H."/>
            <person name="Na H."/>
            <person name="Kuo A."/>
            <person name="Barry K."/>
            <person name="Lipzen A."/>
            <person name="Henrissat B."/>
            <person name="Riley R."/>
            <person name="Ahrendt S."/>
            <person name="Nagy L.G."/>
            <person name="Grigoriev I.V."/>
            <person name="Martin F."/>
            <person name="Rosso M.N."/>
        </authorList>
    </citation>
    <scope>NUCLEOTIDE SEQUENCE</scope>
    <source>
        <strain evidence="1">CBS 384.51</strain>
    </source>
</reference>
<comment type="caution">
    <text evidence="1">The sequence shown here is derived from an EMBL/GenBank/DDBJ whole genome shotgun (WGS) entry which is preliminary data.</text>
</comment>
<keyword evidence="2" id="KW-1185">Reference proteome</keyword>
<proteinExistence type="predicted"/>
<gene>
    <name evidence="1" type="ORF">BDY19DRAFT_911741</name>
</gene>